<keyword evidence="1" id="KW-1133">Transmembrane helix</keyword>
<evidence type="ECO:0008006" key="4">
    <source>
        <dbReference type="Google" id="ProtNLM"/>
    </source>
</evidence>
<evidence type="ECO:0000313" key="3">
    <source>
        <dbReference type="Proteomes" id="UP001150924"/>
    </source>
</evidence>
<feature type="transmembrane region" description="Helical" evidence="1">
    <location>
        <begin position="110"/>
        <end position="132"/>
    </location>
</feature>
<feature type="transmembrane region" description="Helical" evidence="1">
    <location>
        <begin position="234"/>
        <end position="254"/>
    </location>
</feature>
<name>A0A9X3J056_9BACT</name>
<dbReference type="EMBL" id="JAPNKE010000002">
    <property type="protein sequence ID" value="MCY1009715.1"/>
    <property type="molecule type" value="Genomic_DNA"/>
</dbReference>
<feature type="transmembrane region" description="Helical" evidence="1">
    <location>
        <begin position="138"/>
        <end position="160"/>
    </location>
</feature>
<comment type="caution">
    <text evidence="2">The sequence shown here is derived from an EMBL/GenBank/DDBJ whole genome shotgun (WGS) entry which is preliminary data.</text>
</comment>
<feature type="transmembrane region" description="Helical" evidence="1">
    <location>
        <begin position="266"/>
        <end position="287"/>
    </location>
</feature>
<accession>A0A9X3J056</accession>
<gene>
    <name evidence="2" type="ORF">OV079_29955</name>
</gene>
<sequence length="298" mass="31262">MREIRLTVPRGSAEAVFAVARAAGIAEASVHEVRVLGGEVATAEELTLKSSAPKIREFLRSLLCSPLFDRRTVRFSAHEVLALVNEESAQRVTIPAGVPLTDVHHDLWRYCHVTASLVARTCVSAALLAYAMLRADTLLAVGALIFTPFSPLVLSAALGVAAKRTELTRQALLVLLVALVLSLSAAALTGALVGGTMPAQDFGGPTRNFVASALIGVMAALADSDEVGRRQLLGLAMAYPFVRLIVWLGLTLALGEPEGGDRLHDALLLLGNAVVMTAAAATTYRVLGRDGELAGLPG</sequence>
<dbReference type="RefSeq" id="WP_267772389.1">
    <property type="nucleotide sequence ID" value="NZ_JAPNKE010000002.1"/>
</dbReference>
<keyword evidence="3" id="KW-1185">Reference proteome</keyword>
<feature type="transmembrane region" description="Helical" evidence="1">
    <location>
        <begin position="172"/>
        <end position="193"/>
    </location>
</feature>
<dbReference type="Proteomes" id="UP001150924">
    <property type="component" value="Unassembled WGS sequence"/>
</dbReference>
<keyword evidence="1" id="KW-0812">Transmembrane</keyword>
<dbReference type="AlphaFoldDB" id="A0A9X3J056"/>
<evidence type="ECO:0000313" key="2">
    <source>
        <dbReference type="EMBL" id="MCY1009715.1"/>
    </source>
</evidence>
<protein>
    <recommendedName>
        <fullName evidence="4">DUF389 domain-containing protein</fullName>
    </recommendedName>
</protein>
<proteinExistence type="predicted"/>
<organism evidence="2 3">
    <name type="scientific">Nannocystis pusilla</name>
    <dbReference type="NCBI Taxonomy" id="889268"/>
    <lineage>
        <taxon>Bacteria</taxon>
        <taxon>Pseudomonadati</taxon>
        <taxon>Myxococcota</taxon>
        <taxon>Polyangia</taxon>
        <taxon>Nannocystales</taxon>
        <taxon>Nannocystaceae</taxon>
        <taxon>Nannocystis</taxon>
    </lineage>
</organism>
<evidence type="ECO:0000256" key="1">
    <source>
        <dbReference type="SAM" id="Phobius"/>
    </source>
</evidence>
<keyword evidence="1" id="KW-0472">Membrane</keyword>
<reference evidence="2" key="1">
    <citation type="submission" date="2022-11" db="EMBL/GenBank/DDBJ databases">
        <title>Minimal conservation of predation-associated metabolite biosynthetic gene clusters underscores biosynthetic potential of Myxococcota including descriptions for ten novel species: Archangium lansinium sp. nov., Myxococcus landrumus sp. nov., Nannocystis bai.</title>
        <authorList>
            <person name="Ahearne A."/>
            <person name="Stevens C."/>
            <person name="Phillips K."/>
        </authorList>
    </citation>
    <scope>NUCLEOTIDE SEQUENCE</scope>
    <source>
        <strain evidence="2">Na p29</strain>
    </source>
</reference>